<comment type="similarity">
    <text evidence="2">Belongs to the ninjurin family.</text>
</comment>
<dbReference type="GO" id="GO:0007155">
    <property type="term" value="P:cell adhesion"/>
    <property type="evidence" value="ECO:0007669"/>
    <property type="project" value="UniProtKB-KW"/>
</dbReference>
<comment type="subcellular location">
    <subcellularLocation>
        <location evidence="1">Membrane</location>
        <topology evidence="1">Multi-pass membrane protein</topology>
    </subcellularLocation>
</comment>
<dbReference type="Proteomes" id="UP000594260">
    <property type="component" value="Unplaced"/>
</dbReference>
<evidence type="ECO:0000256" key="3">
    <source>
        <dbReference type="ARBA" id="ARBA00022692"/>
    </source>
</evidence>
<evidence type="ECO:0000256" key="6">
    <source>
        <dbReference type="ARBA" id="ARBA00023136"/>
    </source>
</evidence>
<proteinExistence type="inferred from homology"/>
<evidence type="ECO:0000313" key="8">
    <source>
        <dbReference type="EnsemblMetazoa" id="XP_022658898"/>
    </source>
</evidence>
<evidence type="ECO:0000256" key="1">
    <source>
        <dbReference type="ARBA" id="ARBA00004141"/>
    </source>
</evidence>
<keyword evidence="9" id="KW-1185">Reference proteome</keyword>
<dbReference type="AlphaFoldDB" id="A0A7M7JY67"/>
<reference evidence="8" key="1">
    <citation type="submission" date="2021-01" db="UniProtKB">
        <authorList>
            <consortium name="EnsemblMetazoa"/>
        </authorList>
    </citation>
    <scope>IDENTIFICATION</scope>
</reference>
<dbReference type="RefSeq" id="XP_022658898.1">
    <property type="nucleotide sequence ID" value="XM_022803163.1"/>
</dbReference>
<feature type="transmembrane region" description="Helical" evidence="7">
    <location>
        <begin position="138"/>
        <end position="161"/>
    </location>
</feature>
<dbReference type="GO" id="GO:0042246">
    <property type="term" value="P:tissue regeneration"/>
    <property type="evidence" value="ECO:0007669"/>
    <property type="project" value="InterPro"/>
</dbReference>
<keyword evidence="5 7" id="KW-1133">Transmembrane helix</keyword>
<evidence type="ECO:0000256" key="4">
    <source>
        <dbReference type="ARBA" id="ARBA00022889"/>
    </source>
</evidence>
<dbReference type="GeneID" id="111249373"/>
<accession>A0A7M7JY67</accession>
<dbReference type="InterPro" id="IPR007007">
    <property type="entry name" value="Ninjurin"/>
</dbReference>
<feature type="transmembrane region" description="Helical" evidence="7">
    <location>
        <begin position="101"/>
        <end position="126"/>
    </location>
</feature>
<dbReference type="KEGG" id="vde:111249373"/>
<sequence length="200" mass="22801">MSVATYSKPTVTEQEFASIGVAPNMGLTSDAEDDVLHERLQKKNYPRWGATQEELNKISFASRRMMIAGGFLDIALFTTNCEQLKFAIESEYLITDTRFKFVIVMLAVSLTLQAVMALLFFMMGFFDNGRYSQRRQRFINNVIMLLVALVTLVNIVISTFSNKGEIANLLMKIKDEIRVHNDGMVENVTKKYLAYNLFHS</sequence>
<evidence type="ECO:0000256" key="2">
    <source>
        <dbReference type="ARBA" id="ARBA00008141"/>
    </source>
</evidence>
<evidence type="ECO:0000313" key="9">
    <source>
        <dbReference type="Proteomes" id="UP000594260"/>
    </source>
</evidence>
<dbReference type="PANTHER" id="PTHR12316">
    <property type="entry name" value="NINJURIN-RELATED"/>
    <property type="match status" value="1"/>
</dbReference>
<keyword evidence="3 7" id="KW-0812">Transmembrane</keyword>
<evidence type="ECO:0000256" key="7">
    <source>
        <dbReference type="SAM" id="Phobius"/>
    </source>
</evidence>
<organism evidence="8 9">
    <name type="scientific">Varroa destructor</name>
    <name type="common">Honeybee mite</name>
    <dbReference type="NCBI Taxonomy" id="109461"/>
    <lineage>
        <taxon>Eukaryota</taxon>
        <taxon>Metazoa</taxon>
        <taxon>Ecdysozoa</taxon>
        <taxon>Arthropoda</taxon>
        <taxon>Chelicerata</taxon>
        <taxon>Arachnida</taxon>
        <taxon>Acari</taxon>
        <taxon>Parasitiformes</taxon>
        <taxon>Mesostigmata</taxon>
        <taxon>Gamasina</taxon>
        <taxon>Dermanyssoidea</taxon>
        <taxon>Varroidae</taxon>
        <taxon>Varroa</taxon>
    </lineage>
</organism>
<dbReference type="PANTHER" id="PTHR12316:SF17">
    <property type="entry name" value="NINJURIN C, ISOFORM D"/>
    <property type="match status" value="1"/>
</dbReference>
<dbReference type="EnsemblMetazoa" id="XM_022803163">
    <property type="protein sequence ID" value="XP_022658898"/>
    <property type="gene ID" value="LOC111249373"/>
</dbReference>
<dbReference type="GO" id="GO:0016020">
    <property type="term" value="C:membrane"/>
    <property type="evidence" value="ECO:0007669"/>
    <property type="project" value="UniProtKB-SubCell"/>
</dbReference>
<name>A0A7M7JY67_VARDE</name>
<evidence type="ECO:0000256" key="5">
    <source>
        <dbReference type="ARBA" id="ARBA00022989"/>
    </source>
</evidence>
<keyword evidence="6 7" id="KW-0472">Membrane</keyword>
<keyword evidence="4" id="KW-0130">Cell adhesion</keyword>
<dbReference type="OrthoDB" id="6114058at2759"/>
<dbReference type="InParanoid" id="A0A7M7JY67"/>
<dbReference type="Pfam" id="PF04923">
    <property type="entry name" value="Ninjurin"/>
    <property type="match status" value="1"/>
</dbReference>
<protein>
    <submittedName>
        <fullName evidence="8">Uncharacterized protein</fullName>
    </submittedName>
</protein>